<dbReference type="EMBL" id="AP023423">
    <property type="protein sequence ID" value="BCK87801.1"/>
    <property type="molecule type" value="Genomic_DNA"/>
</dbReference>
<accession>A0AAN2BZ79</accession>
<dbReference type="KEGG" id="seme:MIZ01_1597"/>
<keyword evidence="2" id="KW-1185">Reference proteome</keyword>
<dbReference type="Proteomes" id="UP001320326">
    <property type="component" value="Chromosome"/>
</dbReference>
<sequence>MSVCINCQYSIVPAQPVPQAKCWKTGQVVQMWKPHNCTLYIQSPIFLIRARHKSNPKPI</sequence>
<name>A0AAN2BZ79_9PROT</name>
<evidence type="ECO:0000313" key="1">
    <source>
        <dbReference type="EMBL" id="BCK87801.1"/>
    </source>
</evidence>
<evidence type="ECO:0000313" key="2">
    <source>
        <dbReference type="Proteomes" id="UP001320326"/>
    </source>
</evidence>
<protein>
    <submittedName>
        <fullName evidence="1">Uncharacterized protein</fullName>
    </submittedName>
</protein>
<dbReference type="AlphaFoldDB" id="A0AAN2BZ79"/>
<proteinExistence type="predicted"/>
<reference evidence="1 2" key="1">
    <citation type="journal article" date="2022" name="Int. J. Syst. Evol. Microbiol.">
        <title>&lt;i&gt;Sideroxyarcus emersonii&lt;/i&gt; gen. nov. sp. nov., a neutrophilic, microaerobic iron- and thiosulfate-oxidizing bacterium isolated from iron-rich wetland sediment.</title>
        <authorList>
            <person name="Kato S."/>
            <person name="Itoh T."/>
            <person name="Iino T."/>
            <person name="Ohkuma M."/>
        </authorList>
    </citation>
    <scope>NUCLEOTIDE SEQUENCE [LARGE SCALE GENOMIC DNA]</scope>
    <source>
        <strain evidence="1 2">MIZ01</strain>
    </source>
</reference>
<gene>
    <name evidence="1" type="ORF">MIZ01_1597</name>
</gene>
<organism evidence="1 2">
    <name type="scientific">Sideroxyarcus emersonii</name>
    <dbReference type="NCBI Taxonomy" id="2764705"/>
    <lineage>
        <taxon>Bacteria</taxon>
        <taxon>Pseudomonadati</taxon>
        <taxon>Pseudomonadota</taxon>
        <taxon>Betaproteobacteria</taxon>
        <taxon>Nitrosomonadales</taxon>
        <taxon>Gallionellaceae</taxon>
        <taxon>Sideroxyarcus</taxon>
    </lineage>
</organism>